<dbReference type="GO" id="GO:0005524">
    <property type="term" value="F:ATP binding"/>
    <property type="evidence" value="ECO:0007669"/>
    <property type="project" value="UniProtKB-KW"/>
</dbReference>
<name>A0A1A8ZHD9_PLAOA</name>
<evidence type="ECO:0000313" key="11">
    <source>
        <dbReference type="Proteomes" id="UP000078550"/>
    </source>
</evidence>
<dbReference type="GO" id="GO:0005829">
    <property type="term" value="C:cytosol"/>
    <property type="evidence" value="ECO:0007669"/>
    <property type="project" value="TreeGrafter"/>
</dbReference>
<keyword evidence="4" id="KW-0067">ATP-binding</keyword>
<sequence length="1160" mass="134527">MECKTQSGVVRDLPAVLYRFALASFWRAPAPPLNDLPPVLQTEFKTRVQRKTHDSLSAPSPHRLAPARNAPFMPEKRLALTFLYQVRRKISVSQLSFKNKVDTGKMSISIYKNKVFSTKDVVEVSIYEKSLKLEPSSFKDTVYKLNENRINVEELEKIDETGDDKTSDGKTGDGKTGDGKTGDVLGGGKEKTQGERENGQNISEGETTAMYDIDELKCLYFFFLINMLRFKNNLDFNLIRNVCSSINNVECSSKVPLGENYLYSETLKKFFLANLKKCGRVEYNLNDFNTGIDIVIEKCSMMFINVYKTVTCSKYLTCCVCSLFELFNIDCDILFRNPFNNNVNNSNIQSVNDLISKIKWMIHDSKIEKDKELSKSISSNVLLFVYAQSKLTDECEYFRNIINQNFKNSIDNYKSDYSEEMHCINSYINILCKNINDNFFIHVKNMLNFVEKILPIFVTKLHDFIASNEAVSTENVDLKKPPSDAFLLYCDGDKKNEKSFLLELYHENYFKSMENKFLQVKCSNELQRLKEINTIFNDLLILLTDMILHMNILYDIKAYNKAVAQLKKNKKVTGYIHNIGVGCIEFKNFLYSIITSKENKSQEKQTRYNMEIITQNKIVTNHLFNTLSKNFTPHMYNEEINEILLQKNINFNLKVPKGAKDFNGEDMQLRNIFFDYIKGKFLVHGAVEIDTPIFELKETLTDKYGEDAKLIFDLKDQGGENLSLRYDLTVPLYRFVNTNNISTLKRFHIGKVYRRDEPSMNRGRFREFYQCDFDIVGKYDILRTDFHILYIFWDILNNLKNVIGNFNCKINHRKILEYMLLSCNIHKDKIKTVSSSIDKLDKITFQQFRDELLNEKGIPVESVDKIESYISKTLSLSPFLVIEFLRNDLNESIFNESYKNDIYKIINHLEDIFELLKYFNMLHNFSFDLSLARGLDYYTGIIFEFILLSENGLGSIAAGGRYDYLIRNKRREYIPSVGASVGIERIITIAENMVKKKCLLSSGAGITATNDSNSKGNSIAKDHPRSTIHEDNFKFNLKDNSVEVLICNIKKNCFKEIIELSKKLWEENISTEFTYVKDQKIQKQLVYALEKQIPLVIIIGDEIEQGIIKLREMTQDKEKSGGEREINLNDCVAEIKNYFKHNLTWKQNITNILFRKKGTE</sequence>
<evidence type="ECO:0000256" key="3">
    <source>
        <dbReference type="ARBA" id="ARBA00022741"/>
    </source>
</evidence>
<evidence type="ECO:0000313" key="12">
    <source>
        <dbReference type="Proteomes" id="UP000078555"/>
    </source>
</evidence>
<evidence type="ECO:0000259" key="8">
    <source>
        <dbReference type="PROSITE" id="PS50862"/>
    </source>
</evidence>
<gene>
    <name evidence="9" type="ORF">POVWA1_047630</name>
    <name evidence="10" type="ORF">POVWA2_046570</name>
</gene>
<keyword evidence="3" id="KW-0547">Nucleotide-binding</keyword>
<dbReference type="Pfam" id="PF13393">
    <property type="entry name" value="tRNA-synt_His"/>
    <property type="match status" value="1"/>
</dbReference>
<evidence type="ECO:0000313" key="10">
    <source>
        <dbReference type="EMBL" id="SBT43810.1"/>
    </source>
</evidence>
<reference evidence="9" key="2">
    <citation type="submission" date="2016-05" db="EMBL/GenBank/DDBJ databases">
        <authorList>
            <person name="Lavstsen T."/>
            <person name="Jespersen J.S."/>
        </authorList>
    </citation>
    <scope>NUCLEOTIDE SEQUENCE [LARGE SCALE GENOMIC DNA]</scope>
</reference>
<dbReference type="FunFam" id="3.40.50.800:FF:000012">
    <property type="entry name" value="Histidine--tRNA ligase, cytoplasmic"/>
    <property type="match status" value="1"/>
</dbReference>
<evidence type="ECO:0000256" key="1">
    <source>
        <dbReference type="ARBA" id="ARBA00008226"/>
    </source>
</evidence>
<dbReference type="Proteomes" id="UP000078550">
    <property type="component" value="Unassembled WGS sequence"/>
</dbReference>
<evidence type="ECO:0000256" key="2">
    <source>
        <dbReference type="ARBA" id="ARBA00012815"/>
    </source>
</evidence>
<dbReference type="EC" id="6.1.1.21" evidence="2"/>
<dbReference type="InterPro" id="IPR004154">
    <property type="entry name" value="Anticodon-bd"/>
</dbReference>
<dbReference type="SUPFAM" id="SSF52954">
    <property type="entry name" value="Class II aaRS ABD-related"/>
    <property type="match status" value="1"/>
</dbReference>
<accession>A0A1A8ZHD9</accession>
<evidence type="ECO:0000256" key="5">
    <source>
        <dbReference type="ARBA" id="ARBA00022917"/>
    </source>
</evidence>
<comment type="similarity">
    <text evidence="1">Belongs to the class-II aminoacyl-tRNA synthetase family.</text>
</comment>
<dbReference type="GO" id="GO:0006427">
    <property type="term" value="P:histidyl-tRNA aminoacylation"/>
    <property type="evidence" value="ECO:0007669"/>
    <property type="project" value="TreeGrafter"/>
</dbReference>
<dbReference type="Proteomes" id="UP000078555">
    <property type="component" value="Unassembled WGS sequence"/>
</dbReference>
<feature type="compositionally biased region" description="Basic and acidic residues" evidence="7">
    <location>
        <begin position="156"/>
        <end position="181"/>
    </location>
</feature>
<dbReference type="InterPro" id="IPR041715">
    <property type="entry name" value="HisRS-like_core"/>
</dbReference>
<dbReference type="GO" id="GO:0005739">
    <property type="term" value="C:mitochondrion"/>
    <property type="evidence" value="ECO:0007669"/>
    <property type="project" value="TreeGrafter"/>
</dbReference>
<feature type="compositionally biased region" description="Basic and acidic residues" evidence="7">
    <location>
        <begin position="188"/>
        <end position="198"/>
    </location>
</feature>
<dbReference type="InterPro" id="IPR006195">
    <property type="entry name" value="aa-tRNA-synth_II"/>
</dbReference>
<evidence type="ECO:0000256" key="7">
    <source>
        <dbReference type="SAM" id="MobiDB-lite"/>
    </source>
</evidence>
<dbReference type="EMBL" id="FLRD01000128">
    <property type="protein sequence ID" value="SBT43296.1"/>
    <property type="molecule type" value="Genomic_DNA"/>
</dbReference>
<evidence type="ECO:0000256" key="4">
    <source>
        <dbReference type="ARBA" id="ARBA00022840"/>
    </source>
</evidence>
<dbReference type="PANTHER" id="PTHR11476:SF7">
    <property type="entry name" value="HISTIDINE--TRNA LIGASE"/>
    <property type="match status" value="1"/>
</dbReference>
<dbReference type="CDD" id="cd00773">
    <property type="entry name" value="HisRS-like_core"/>
    <property type="match status" value="1"/>
</dbReference>
<dbReference type="AlphaFoldDB" id="A0A1A8ZHD9"/>
<reference evidence="11 12" key="1">
    <citation type="submission" date="2016-05" db="EMBL/GenBank/DDBJ databases">
        <authorList>
            <person name="Naeem Raeece"/>
        </authorList>
    </citation>
    <scope>NUCLEOTIDE SEQUENCE [LARGE SCALE GENOMIC DNA]</scope>
</reference>
<dbReference type="GO" id="GO:0032543">
    <property type="term" value="P:mitochondrial translation"/>
    <property type="evidence" value="ECO:0007669"/>
    <property type="project" value="TreeGrafter"/>
</dbReference>
<dbReference type="GO" id="GO:0003723">
    <property type="term" value="F:RNA binding"/>
    <property type="evidence" value="ECO:0007669"/>
    <property type="project" value="TreeGrafter"/>
</dbReference>
<evidence type="ECO:0000313" key="9">
    <source>
        <dbReference type="EMBL" id="SBT43296.1"/>
    </source>
</evidence>
<feature type="region of interest" description="Disordered" evidence="7">
    <location>
        <begin position="156"/>
        <end position="203"/>
    </location>
</feature>
<organism evidence="9 12">
    <name type="scientific">Plasmodium ovale wallikeri</name>
    <dbReference type="NCBI Taxonomy" id="864142"/>
    <lineage>
        <taxon>Eukaryota</taxon>
        <taxon>Sar</taxon>
        <taxon>Alveolata</taxon>
        <taxon>Apicomplexa</taxon>
        <taxon>Aconoidasida</taxon>
        <taxon>Haemosporida</taxon>
        <taxon>Plasmodiidae</taxon>
        <taxon>Plasmodium</taxon>
        <taxon>Plasmodium (Plasmodium)</taxon>
    </lineage>
</organism>
<keyword evidence="9" id="KW-0436">Ligase</keyword>
<protein>
    <recommendedName>
        <fullName evidence="2">histidine--tRNA ligase</fullName>
        <ecNumber evidence="2">6.1.1.21</ecNumber>
    </recommendedName>
</protein>
<keyword evidence="12" id="KW-1185">Reference proteome</keyword>
<dbReference type="GO" id="GO:0004821">
    <property type="term" value="F:histidine-tRNA ligase activity"/>
    <property type="evidence" value="ECO:0007669"/>
    <property type="project" value="UniProtKB-EC"/>
</dbReference>
<evidence type="ECO:0000256" key="6">
    <source>
        <dbReference type="ARBA" id="ARBA00047639"/>
    </source>
</evidence>
<dbReference type="Pfam" id="PF03129">
    <property type="entry name" value="HGTP_anticodon"/>
    <property type="match status" value="1"/>
</dbReference>
<proteinExistence type="inferred from homology"/>
<keyword evidence="5" id="KW-0648">Protein biosynthesis</keyword>
<dbReference type="SUPFAM" id="SSF55681">
    <property type="entry name" value="Class II aaRS and biotin synthetases"/>
    <property type="match status" value="1"/>
</dbReference>
<dbReference type="EMBL" id="FLRE01000171">
    <property type="protein sequence ID" value="SBT43810.1"/>
    <property type="molecule type" value="Genomic_DNA"/>
</dbReference>
<dbReference type="PANTHER" id="PTHR11476">
    <property type="entry name" value="HISTIDYL-TRNA SYNTHETASE"/>
    <property type="match status" value="1"/>
</dbReference>
<feature type="domain" description="Aminoacyl-transfer RNA synthetases class-II family profile" evidence="8">
    <location>
        <begin position="669"/>
        <end position="987"/>
    </location>
</feature>
<dbReference type="PROSITE" id="PS50862">
    <property type="entry name" value="AA_TRNA_LIGASE_II"/>
    <property type="match status" value="1"/>
</dbReference>
<dbReference type="Gene3D" id="3.40.50.800">
    <property type="entry name" value="Anticodon-binding domain"/>
    <property type="match status" value="1"/>
</dbReference>
<comment type="catalytic activity">
    <reaction evidence="6">
        <text>tRNA(His) + L-histidine + ATP = L-histidyl-tRNA(His) + AMP + diphosphate + H(+)</text>
        <dbReference type="Rhea" id="RHEA:17313"/>
        <dbReference type="Rhea" id="RHEA-COMP:9665"/>
        <dbReference type="Rhea" id="RHEA-COMP:9689"/>
        <dbReference type="ChEBI" id="CHEBI:15378"/>
        <dbReference type="ChEBI" id="CHEBI:30616"/>
        <dbReference type="ChEBI" id="CHEBI:33019"/>
        <dbReference type="ChEBI" id="CHEBI:57595"/>
        <dbReference type="ChEBI" id="CHEBI:78442"/>
        <dbReference type="ChEBI" id="CHEBI:78527"/>
        <dbReference type="ChEBI" id="CHEBI:456215"/>
        <dbReference type="EC" id="6.1.1.21"/>
    </reaction>
</comment>
<dbReference type="InterPro" id="IPR045864">
    <property type="entry name" value="aa-tRNA-synth_II/BPL/LPL"/>
</dbReference>
<dbReference type="InterPro" id="IPR036621">
    <property type="entry name" value="Anticodon-bd_dom_sf"/>
</dbReference>
<dbReference type="Gene3D" id="3.30.930.10">
    <property type="entry name" value="Bira Bifunctional Protein, Domain 2"/>
    <property type="match status" value="1"/>
</dbReference>